<comment type="caution">
    <text evidence="5">The sequence shown here is derived from an EMBL/GenBank/DDBJ whole genome shotgun (WGS) entry which is preliminary data.</text>
</comment>
<dbReference type="Pfam" id="PF12833">
    <property type="entry name" value="HTH_18"/>
    <property type="match status" value="1"/>
</dbReference>
<accession>A0A0F5JM47</accession>
<evidence type="ECO:0000256" key="1">
    <source>
        <dbReference type="ARBA" id="ARBA00023015"/>
    </source>
</evidence>
<gene>
    <name evidence="5" type="ORF">HMPREF1536_00987</name>
</gene>
<dbReference type="STRING" id="1203610.HMPREF1536_00987"/>
<evidence type="ECO:0000256" key="2">
    <source>
        <dbReference type="ARBA" id="ARBA00023125"/>
    </source>
</evidence>
<keyword evidence="3" id="KW-0804">Transcription</keyword>
<keyword evidence="6" id="KW-1185">Reference proteome</keyword>
<dbReference type="GO" id="GO:0043565">
    <property type="term" value="F:sequence-specific DNA binding"/>
    <property type="evidence" value="ECO:0007669"/>
    <property type="project" value="InterPro"/>
</dbReference>
<keyword evidence="2" id="KW-0238">DNA-binding</keyword>
<dbReference type="Proteomes" id="UP000033035">
    <property type="component" value="Unassembled WGS sequence"/>
</dbReference>
<organism evidence="5 6">
    <name type="scientific">Parabacteroides gordonii MS-1 = DSM 23371</name>
    <dbReference type="NCBI Taxonomy" id="1203610"/>
    <lineage>
        <taxon>Bacteria</taxon>
        <taxon>Pseudomonadati</taxon>
        <taxon>Bacteroidota</taxon>
        <taxon>Bacteroidia</taxon>
        <taxon>Bacteroidales</taxon>
        <taxon>Tannerellaceae</taxon>
        <taxon>Parabacteroides</taxon>
    </lineage>
</organism>
<dbReference type="SMART" id="SM00342">
    <property type="entry name" value="HTH_ARAC"/>
    <property type="match status" value="1"/>
</dbReference>
<name>A0A0F5JM47_9BACT</name>
<evidence type="ECO:0000313" key="6">
    <source>
        <dbReference type="Proteomes" id="UP000033035"/>
    </source>
</evidence>
<dbReference type="EMBL" id="AQHW01000008">
    <property type="protein sequence ID" value="KKB58784.1"/>
    <property type="molecule type" value="Genomic_DNA"/>
</dbReference>
<dbReference type="AlphaFoldDB" id="A0A0F5JM47"/>
<evidence type="ECO:0000256" key="3">
    <source>
        <dbReference type="ARBA" id="ARBA00023163"/>
    </source>
</evidence>
<dbReference type="PROSITE" id="PS01124">
    <property type="entry name" value="HTH_ARAC_FAMILY_2"/>
    <property type="match status" value="1"/>
</dbReference>
<protein>
    <recommendedName>
        <fullName evidence="4">HTH araC/xylS-type domain-containing protein</fullName>
    </recommendedName>
</protein>
<dbReference type="InterPro" id="IPR050204">
    <property type="entry name" value="AraC_XylS_family_regulators"/>
</dbReference>
<dbReference type="SUPFAM" id="SSF46689">
    <property type="entry name" value="Homeodomain-like"/>
    <property type="match status" value="2"/>
</dbReference>
<dbReference type="PATRIC" id="fig|1203610.3.peg.1009"/>
<reference evidence="5 6" key="1">
    <citation type="submission" date="2013-04" db="EMBL/GenBank/DDBJ databases">
        <title>The Genome Sequence of Parabacteroides gordonii DSM 23371.</title>
        <authorList>
            <consortium name="The Broad Institute Genomics Platform"/>
            <person name="Earl A."/>
            <person name="Ward D."/>
            <person name="Feldgarden M."/>
            <person name="Gevers D."/>
            <person name="Martens E."/>
            <person name="Sakamoto M."/>
            <person name="Benno Y."/>
            <person name="Suzuki N."/>
            <person name="Matsunaga N."/>
            <person name="Koshihara K."/>
            <person name="Seki M."/>
            <person name="Komiya H."/>
            <person name="Walker B."/>
            <person name="Young S."/>
            <person name="Zeng Q."/>
            <person name="Gargeya S."/>
            <person name="Fitzgerald M."/>
            <person name="Haas B."/>
            <person name="Abouelleil A."/>
            <person name="Allen A.W."/>
            <person name="Alvarado L."/>
            <person name="Arachchi H.M."/>
            <person name="Berlin A.M."/>
            <person name="Chapman S.B."/>
            <person name="Gainer-Dewar J."/>
            <person name="Goldberg J."/>
            <person name="Griggs A."/>
            <person name="Gujja S."/>
            <person name="Hansen M."/>
            <person name="Howarth C."/>
            <person name="Imamovic A."/>
            <person name="Ireland A."/>
            <person name="Larimer J."/>
            <person name="McCowan C."/>
            <person name="Murphy C."/>
            <person name="Pearson M."/>
            <person name="Poon T.W."/>
            <person name="Priest M."/>
            <person name="Roberts A."/>
            <person name="Saif S."/>
            <person name="Shea T."/>
            <person name="Sisk P."/>
            <person name="Sykes S."/>
            <person name="Wortman J."/>
            <person name="Nusbaum C."/>
            <person name="Birren B."/>
        </authorList>
    </citation>
    <scope>NUCLEOTIDE SEQUENCE [LARGE SCALE GENOMIC DNA]</scope>
    <source>
        <strain evidence="5 6">MS-1</strain>
    </source>
</reference>
<dbReference type="GO" id="GO:0003700">
    <property type="term" value="F:DNA-binding transcription factor activity"/>
    <property type="evidence" value="ECO:0007669"/>
    <property type="project" value="InterPro"/>
</dbReference>
<evidence type="ECO:0000259" key="4">
    <source>
        <dbReference type="PROSITE" id="PS01124"/>
    </source>
</evidence>
<feature type="domain" description="HTH araC/xylS-type" evidence="4">
    <location>
        <begin position="200"/>
        <end position="298"/>
    </location>
</feature>
<keyword evidence="1" id="KW-0805">Transcription regulation</keyword>
<dbReference type="Gene3D" id="1.10.10.60">
    <property type="entry name" value="Homeodomain-like"/>
    <property type="match status" value="1"/>
</dbReference>
<evidence type="ECO:0000313" key="5">
    <source>
        <dbReference type="EMBL" id="KKB58784.1"/>
    </source>
</evidence>
<dbReference type="InterPro" id="IPR018060">
    <property type="entry name" value="HTH_AraC"/>
</dbReference>
<sequence>MDIYEKNTNVGFFKIGGVMKKMLYLEEHISCSEYSPNILVGFKHRILNEESFLKEQDKDYHHLIFFLEGDAIFSCNELRNKFIRANEFILIPKSSDFSCRILSTSSVVIFTFDRFQGACNKLELQSLAPLSSKIQYDFEPTAIYPPLKTFLNTMIEYMECRMNCKHLHEIKSMELFLLFRGFYTKEELAYLFHPIIGKSLDFRSLMFENYLKVDHVDDLAKIAGMGRTNFNNKFREEFGISPHQWLLKQKAKHVRFKLAEPGNTLSDIMRLYKFNSATHFTRFCKQQFGCTPSELLRQLKAEK</sequence>
<dbReference type="HOGENOM" id="CLU_077934_0_0_10"/>
<dbReference type="InterPro" id="IPR009057">
    <property type="entry name" value="Homeodomain-like_sf"/>
</dbReference>
<dbReference type="PANTHER" id="PTHR46796">
    <property type="entry name" value="HTH-TYPE TRANSCRIPTIONAL ACTIVATOR RHAS-RELATED"/>
    <property type="match status" value="1"/>
</dbReference>
<proteinExistence type="predicted"/>